<protein>
    <submittedName>
        <fullName evidence="6">Type VI secretion system secreted protein VgrG</fullName>
    </submittedName>
</protein>
<keyword evidence="7" id="KW-1185">Reference proteome</keyword>
<gene>
    <name evidence="6" type="ORF">SAMN05216233_105114</name>
</gene>
<accession>A0A1G5E1D6</accession>
<comment type="subcellular location">
    <subcellularLocation>
        <location evidence="1">Secreted</location>
    </subcellularLocation>
</comment>
<reference evidence="6 7" key="1">
    <citation type="submission" date="2016-10" db="EMBL/GenBank/DDBJ databases">
        <authorList>
            <person name="de Groot N.N."/>
        </authorList>
    </citation>
    <scope>NUCLEOTIDE SEQUENCE [LARGE SCALE GENOMIC DNA]</scope>
    <source>
        <strain evidence="6 7">AA1</strain>
    </source>
</reference>
<dbReference type="SUPFAM" id="SSF69279">
    <property type="entry name" value="Phage tail proteins"/>
    <property type="match status" value="2"/>
</dbReference>
<dbReference type="InterPro" id="IPR037026">
    <property type="entry name" value="Vgr_OB-fold_dom_sf"/>
</dbReference>
<dbReference type="InterPro" id="IPR006533">
    <property type="entry name" value="T6SS_Vgr_RhsGE"/>
</dbReference>
<proteinExistence type="inferred from homology"/>
<dbReference type="AlphaFoldDB" id="A0A1G5E1D6"/>
<evidence type="ECO:0000256" key="1">
    <source>
        <dbReference type="ARBA" id="ARBA00004613"/>
    </source>
</evidence>
<evidence type="ECO:0000313" key="7">
    <source>
        <dbReference type="Proteomes" id="UP000198870"/>
    </source>
</evidence>
<dbReference type="Gene3D" id="4.10.220.110">
    <property type="match status" value="1"/>
</dbReference>
<dbReference type="PANTHER" id="PTHR32305:SF15">
    <property type="entry name" value="PROTEIN RHSA-RELATED"/>
    <property type="match status" value="1"/>
</dbReference>
<dbReference type="RefSeq" id="WP_175469598.1">
    <property type="nucleotide sequence ID" value="NZ_FMUX01000005.1"/>
</dbReference>
<dbReference type="InterPro" id="IPR054030">
    <property type="entry name" value="Gp5_Vgr_C"/>
</dbReference>
<dbReference type="Gene3D" id="2.30.110.50">
    <property type="match status" value="1"/>
</dbReference>
<dbReference type="Gene3D" id="2.40.50.230">
    <property type="entry name" value="Gp5 N-terminal domain"/>
    <property type="match status" value="1"/>
</dbReference>
<keyword evidence="3" id="KW-0964">Secreted</keyword>
<dbReference type="SUPFAM" id="SSF69349">
    <property type="entry name" value="Phage fibre proteins"/>
    <property type="match status" value="1"/>
</dbReference>
<dbReference type="InterPro" id="IPR050708">
    <property type="entry name" value="T6SS_VgrG/RHS"/>
</dbReference>
<dbReference type="Gene3D" id="3.55.50.10">
    <property type="entry name" value="Baseplate protein-like domains"/>
    <property type="match status" value="1"/>
</dbReference>
<dbReference type="EMBL" id="FMUX01000005">
    <property type="protein sequence ID" value="SCY20766.1"/>
    <property type="molecule type" value="Genomic_DNA"/>
</dbReference>
<dbReference type="InterPro" id="IPR006531">
    <property type="entry name" value="Gp5/Vgr_OB"/>
</dbReference>
<feature type="domain" description="Gp5/Type VI secretion system Vgr C-terminal trimerisation" evidence="5">
    <location>
        <begin position="470"/>
        <end position="581"/>
    </location>
</feature>
<dbReference type="GO" id="GO:0005576">
    <property type="term" value="C:extracellular region"/>
    <property type="evidence" value="ECO:0007669"/>
    <property type="project" value="UniProtKB-SubCell"/>
</dbReference>
<evidence type="ECO:0000259" key="4">
    <source>
        <dbReference type="Pfam" id="PF04717"/>
    </source>
</evidence>
<dbReference type="NCBIfam" id="TIGR03361">
    <property type="entry name" value="VI_Rhs_Vgr"/>
    <property type="match status" value="1"/>
</dbReference>
<dbReference type="Pfam" id="PF05954">
    <property type="entry name" value="Phage_GPD"/>
    <property type="match status" value="1"/>
</dbReference>
<evidence type="ECO:0000259" key="5">
    <source>
        <dbReference type="Pfam" id="PF22178"/>
    </source>
</evidence>
<comment type="similarity">
    <text evidence="2">Belongs to the VgrG protein family.</text>
</comment>
<feature type="domain" description="Gp5/Type VI secretion system Vgr protein OB-fold" evidence="4">
    <location>
        <begin position="386"/>
        <end position="453"/>
    </location>
</feature>
<dbReference type="NCBIfam" id="TIGR01646">
    <property type="entry name" value="vgr_GE"/>
    <property type="match status" value="1"/>
</dbReference>
<evidence type="ECO:0000313" key="6">
    <source>
        <dbReference type="EMBL" id="SCY20766.1"/>
    </source>
</evidence>
<sequence>MISPVEIFENMRQFDCTLNGTKLDVYTLSAAESVSDHFSVQATVVSEKRRMSTDFTGQEGLFTLIGRKQERYVHGVVSRFEEQEKRGRFYLYGVTLVPRAWEQTLISDVRIFQEKTVPEIVAEVLQDGGMQSNTFEFRTHRTYSPREYCVQYRETNWAFVARLLAEEGIFYYYEFTEADHVLVFGDTPACHKPISGKVEVLFTPPGQLVDQMEYVNEFRVAENVVSGKHVLKDYAFKTPSYRPSAEKPAESYENLELYDYPGLLTDEATGTRLAAVGLERARLQKDEYAGKSLCRSFVVGHLFTLAHYPYDESNREYLLTRITHRGTQPQSLQELAPNGKGNTYANEFSCIPSEVPFRPDCIDKPAVSGVQTAVVTGPEGKEIYTDTYGRIKVQYHWDRLGNRDAKSSCWMRVAQSVSGPGWGAVFIPRIGQEVIVSFIDGDPDRPIVTGAVYNGANMPPYPLPAEKTKSTIKTRSTPNGNGFNELRFEDLKGEEEIYIHGEKDWNIEIKNDKGQHVGHDETLAVDNDRRKTVGNDQQESIGNNKDITVAKNHTESVGENMAVTVGKNLDESTGENKAVTVGKNSNESVGENETVNIGVDRTLSIGSNGVIDVGKNLTETIGQKMTLDVGDKADVGVRADLSVMVGKKTVLTTEDQITFVCGSSSITMKKDGTILISGADIKINASGKLVTKGQNITGN</sequence>
<evidence type="ECO:0000256" key="2">
    <source>
        <dbReference type="ARBA" id="ARBA00005558"/>
    </source>
</evidence>
<organism evidence="6 7">
    <name type="scientific">Desulfoluna spongiiphila</name>
    <dbReference type="NCBI Taxonomy" id="419481"/>
    <lineage>
        <taxon>Bacteria</taxon>
        <taxon>Pseudomonadati</taxon>
        <taxon>Thermodesulfobacteriota</taxon>
        <taxon>Desulfobacteria</taxon>
        <taxon>Desulfobacterales</taxon>
        <taxon>Desulfolunaceae</taxon>
        <taxon>Desulfoluna</taxon>
    </lineage>
</organism>
<name>A0A1G5E1D6_9BACT</name>
<dbReference type="SUPFAM" id="SSF69255">
    <property type="entry name" value="gp5 N-terminal domain-like"/>
    <property type="match status" value="1"/>
</dbReference>
<dbReference type="Pfam" id="PF22178">
    <property type="entry name" value="Gp5_trimer_C"/>
    <property type="match status" value="1"/>
</dbReference>
<dbReference type="STRING" id="419481.SAMN05216233_105114"/>
<evidence type="ECO:0000256" key="3">
    <source>
        <dbReference type="ARBA" id="ARBA00022525"/>
    </source>
</evidence>
<dbReference type="Proteomes" id="UP000198870">
    <property type="component" value="Unassembled WGS sequence"/>
</dbReference>
<dbReference type="Pfam" id="PF04717">
    <property type="entry name" value="Phage_base_V"/>
    <property type="match status" value="1"/>
</dbReference>
<dbReference type="PANTHER" id="PTHR32305">
    <property type="match status" value="1"/>
</dbReference>
<dbReference type="InterPro" id="IPR017847">
    <property type="entry name" value="T6SS_RhsGE_Vgr_subset"/>
</dbReference>